<dbReference type="WBParaSite" id="PSU_v2.g10883.t1">
    <property type="protein sequence ID" value="PSU_v2.g10883.t1"/>
    <property type="gene ID" value="PSU_v2.g10883"/>
</dbReference>
<reference evidence="2" key="1">
    <citation type="submission" date="2022-11" db="UniProtKB">
        <authorList>
            <consortium name="WormBaseParasite"/>
        </authorList>
    </citation>
    <scope>IDENTIFICATION</scope>
</reference>
<dbReference type="AlphaFoldDB" id="A0A914XYX4"/>
<dbReference type="Proteomes" id="UP000887577">
    <property type="component" value="Unplaced"/>
</dbReference>
<protein>
    <submittedName>
        <fullName evidence="2">Uncharacterized protein</fullName>
    </submittedName>
</protein>
<name>A0A914XYX4_9BILA</name>
<evidence type="ECO:0000313" key="2">
    <source>
        <dbReference type="WBParaSite" id="PSU_v2.g10883.t1"/>
    </source>
</evidence>
<proteinExistence type="predicted"/>
<organism evidence="1 2">
    <name type="scientific">Panagrolaimus superbus</name>
    <dbReference type="NCBI Taxonomy" id="310955"/>
    <lineage>
        <taxon>Eukaryota</taxon>
        <taxon>Metazoa</taxon>
        <taxon>Ecdysozoa</taxon>
        <taxon>Nematoda</taxon>
        <taxon>Chromadorea</taxon>
        <taxon>Rhabditida</taxon>
        <taxon>Tylenchina</taxon>
        <taxon>Panagrolaimomorpha</taxon>
        <taxon>Panagrolaimoidea</taxon>
        <taxon>Panagrolaimidae</taxon>
        <taxon>Panagrolaimus</taxon>
    </lineage>
</organism>
<evidence type="ECO:0000313" key="1">
    <source>
        <dbReference type="Proteomes" id="UP000887577"/>
    </source>
</evidence>
<accession>A0A914XYX4</accession>
<sequence>MTLDLMHDVLEGCAKYLMLYVLKTLPLNELNDAWSLFPFKRNDKSNASMSFTIAQLQKDQLTGLTSSMMLTLIRFLPLVVKESDVTISTKTPWWSIYMDFLTLMDILMAQSYTEERLVDLQNRAESYLERYQRAGGHMTVKSHFLLHEADVIRQMGPLRWSWCMRYEAAHRPIKQYAVVNRNHQNVAMTYAEKIQHSKMNLYQSMNESKLLIAFFDGSL</sequence>
<keyword evidence="1" id="KW-1185">Reference proteome</keyword>